<name>A0ABS3FRH0_9CYAN</name>
<dbReference type="EMBL" id="JAFLQW010000273">
    <property type="protein sequence ID" value="MBO0349418.1"/>
    <property type="molecule type" value="Genomic_DNA"/>
</dbReference>
<gene>
    <name evidence="1" type="ORF">J0895_09925</name>
</gene>
<evidence type="ECO:0000313" key="1">
    <source>
        <dbReference type="EMBL" id="MBO0349418.1"/>
    </source>
</evidence>
<protein>
    <submittedName>
        <fullName evidence="1">Uncharacterized protein</fullName>
    </submittedName>
</protein>
<dbReference type="RefSeq" id="WP_207087942.1">
    <property type="nucleotide sequence ID" value="NZ_JAFLQW010000273.1"/>
</dbReference>
<keyword evidence="2" id="KW-1185">Reference proteome</keyword>
<comment type="caution">
    <text evidence="1">The sequence shown here is derived from an EMBL/GenBank/DDBJ whole genome shotgun (WGS) entry which is preliminary data.</text>
</comment>
<accession>A0ABS3FRH0</accession>
<reference evidence="1 2" key="1">
    <citation type="submission" date="2021-03" db="EMBL/GenBank/DDBJ databases">
        <title>Metabolic Capacity of the Antarctic Cyanobacterium Phormidium pseudopriestleyi that Sustains Oxygenic Photosynthesis in the Presence of Hydrogen Sulfide.</title>
        <authorList>
            <person name="Lumian J.E."/>
            <person name="Jungblut A.D."/>
            <person name="Dillon M.L."/>
            <person name="Hawes I."/>
            <person name="Doran P.T."/>
            <person name="Mackey T.J."/>
            <person name="Dick G.J."/>
            <person name="Grettenberger C.L."/>
            <person name="Sumner D.Y."/>
        </authorList>
    </citation>
    <scope>NUCLEOTIDE SEQUENCE [LARGE SCALE GENOMIC DNA]</scope>
    <source>
        <strain evidence="1 2">FRX01</strain>
    </source>
</reference>
<dbReference type="Proteomes" id="UP000664844">
    <property type="component" value="Unassembled WGS sequence"/>
</dbReference>
<organism evidence="1 2">
    <name type="scientific">Phormidium pseudopriestleyi FRX01</name>
    <dbReference type="NCBI Taxonomy" id="1759528"/>
    <lineage>
        <taxon>Bacteria</taxon>
        <taxon>Bacillati</taxon>
        <taxon>Cyanobacteriota</taxon>
        <taxon>Cyanophyceae</taxon>
        <taxon>Oscillatoriophycideae</taxon>
        <taxon>Oscillatoriales</taxon>
        <taxon>Oscillatoriaceae</taxon>
        <taxon>Phormidium</taxon>
    </lineage>
</organism>
<sequence>MKRWWWGLPNDVAIAVRYEPVVDWVMGARNCLPLETLAPDLTHSGRL</sequence>
<proteinExistence type="predicted"/>
<evidence type="ECO:0000313" key="2">
    <source>
        <dbReference type="Proteomes" id="UP000664844"/>
    </source>
</evidence>